<name>C8W221_DESAS</name>
<gene>
    <name evidence="1" type="ordered locus">Dtox_0775</name>
</gene>
<evidence type="ECO:0000313" key="2">
    <source>
        <dbReference type="Proteomes" id="UP000002217"/>
    </source>
</evidence>
<dbReference type="AlphaFoldDB" id="C8W221"/>
<proteinExistence type="predicted"/>
<sequence>MQFNELDAEITNYGGKSLSSFYWSLYGIMEPGTDCSRHLPRKLGLSIKQFWLYVKRLFECGLIDVKILDTKKTIISFNTKTELPLKPIRSWPLTS</sequence>
<dbReference type="Proteomes" id="UP000002217">
    <property type="component" value="Chromosome"/>
</dbReference>
<evidence type="ECO:0000313" key="1">
    <source>
        <dbReference type="EMBL" id="ACV61685.1"/>
    </source>
</evidence>
<dbReference type="KEGG" id="dae:Dtox_0775"/>
<keyword evidence="2" id="KW-1185">Reference proteome</keyword>
<dbReference type="RefSeq" id="WP_015756403.1">
    <property type="nucleotide sequence ID" value="NC_013216.1"/>
</dbReference>
<dbReference type="EMBL" id="CP001720">
    <property type="protein sequence ID" value="ACV61685.1"/>
    <property type="molecule type" value="Genomic_DNA"/>
</dbReference>
<reference evidence="1 2" key="1">
    <citation type="journal article" date="2009" name="Stand. Genomic Sci.">
        <title>Complete genome sequence of Desulfotomaculum acetoxidans type strain (5575).</title>
        <authorList>
            <person name="Spring S."/>
            <person name="Lapidus A."/>
            <person name="Schroder M."/>
            <person name="Gleim D."/>
            <person name="Sims D."/>
            <person name="Meincke L."/>
            <person name="Glavina Del Rio T."/>
            <person name="Tice H."/>
            <person name="Copeland A."/>
            <person name="Cheng J.F."/>
            <person name="Lucas S."/>
            <person name="Chen F."/>
            <person name="Nolan M."/>
            <person name="Bruce D."/>
            <person name="Goodwin L."/>
            <person name="Pitluck S."/>
            <person name="Ivanova N."/>
            <person name="Mavromatis K."/>
            <person name="Mikhailova N."/>
            <person name="Pati A."/>
            <person name="Chen A."/>
            <person name="Palaniappan K."/>
            <person name="Land M."/>
            <person name="Hauser L."/>
            <person name="Chang Y.J."/>
            <person name="Jeffries C.D."/>
            <person name="Chain P."/>
            <person name="Saunders E."/>
            <person name="Brettin T."/>
            <person name="Detter J.C."/>
            <person name="Goker M."/>
            <person name="Bristow J."/>
            <person name="Eisen J.A."/>
            <person name="Markowitz V."/>
            <person name="Hugenholtz P."/>
            <person name="Kyrpides N.C."/>
            <person name="Klenk H.P."/>
            <person name="Han C."/>
        </authorList>
    </citation>
    <scope>NUCLEOTIDE SEQUENCE [LARGE SCALE GENOMIC DNA]</scope>
    <source>
        <strain evidence="2">ATCC 49208 / DSM 771 / VKM B-1644</strain>
    </source>
</reference>
<accession>C8W221</accession>
<protein>
    <submittedName>
        <fullName evidence="1">Uncharacterized protein</fullName>
    </submittedName>
</protein>
<dbReference type="OrthoDB" id="9838899at2"/>
<dbReference type="HOGENOM" id="CLU_2368240_0_0_9"/>
<organism evidence="1 2">
    <name type="scientific">Desulfofarcimen acetoxidans (strain ATCC 49208 / DSM 771 / KCTC 5769 / VKM B-1644 / 5575)</name>
    <name type="common">Desulfotomaculum acetoxidans</name>
    <dbReference type="NCBI Taxonomy" id="485916"/>
    <lineage>
        <taxon>Bacteria</taxon>
        <taxon>Bacillati</taxon>
        <taxon>Bacillota</taxon>
        <taxon>Clostridia</taxon>
        <taxon>Eubacteriales</taxon>
        <taxon>Peptococcaceae</taxon>
        <taxon>Desulfofarcimen</taxon>
    </lineage>
</organism>